<comment type="caution">
    <text evidence="3">The sequence shown here is derived from an EMBL/GenBank/DDBJ whole genome shotgun (WGS) entry which is preliminary data.</text>
</comment>
<dbReference type="KEGG" id="npn:JI59_21410"/>
<dbReference type="GO" id="GO:0003857">
    <property type="term" value="F:(3S)-3-hydroxyacyl-CoA dehydrogenase (NAD+) activity"/>
    <property type="evidence" value="ECO:0007669"/>
    <property type="project" value="TreeGrafter"/>
</dbReference>
<dbReference type="OrthoDB" id="5522043at2"/>
<evidence type="ECO:0000259" key="1">
    <source>
        <dbReference type="Pfam" id="PF01575"/>
    </source>
</evidence>
<dbReference type="RefSeq" id="WP_007014430.1">
    <property type="nucleotide sequence ID" value="NZ_AGFM01000056.1"/>
</dbReference>
<dbReference type="PANTHER" id="PTHR13078">
    <property type="entry name" value="PEROXISOMAL MULTIFUNCTIONAL ENZYME TYPE 2-RELATED"/>
    <property type="match status" value="1"/>
</dbReference>
<dbReference type="AlphaFoldDB" id="G6EGQ1"/>
<accession>G6EGQ1</accession>
<dbReference type="InterPro" id="IPR002539">
    <property type="entry name" value="MaoC-like_dom"/>
</dbReference>
<dbReference type="EMBL" id="AGFM01000056">
    <property type="protein sequence ID" value="EHJ59494.1"/>
    <property type="molecule type" value="Genomic_DNA"/>
</dbReference>
<dbReference type="Gene3D" id="3.10.129.10">
    <property type="entry name" value="Hotdog Thioesterase"/>
    <property type="match status" value="1"/>
</dbReference>
<dbReference type="Proteomes" id="UP000004030">
    <property type="component" value="Unassembled WGS sequence"/>
</dbReference>
<keyword evidence="4" id="KW-1185">Reference proteome</keyword>
<reference evidence="3 4" key="1">
    <citation type="journal article" date="2012" name="J. Bacteriol.">
        <title>Genome sequence of benzo(a)pyrene-degrading bacterium Novosphingobium pentaromativorans US6-1.</title>
        <authorList>
            <person name="Luo Y.R."/>
            <person name="Kang S.G."/>
            <person name="Kim S.J."/>
            <person name="Kim M.R."/>
            <person name="Li N."/>
            <person name="Lee J.H."/>
            <person name="Kwon K.K."/>
        </authorList>
    </citation>
    <scope>NUCLEOTIDE SEQUENCE [LARGE SCALE GENOMIC DNA]</scope>
    <source>
        <strain evidence="3 4">US6-1</strain>
    </source>
</reference>
<dbReference type="PANTHER" id="PTHR13078:SF56">
    <property type="entry name" value="PEROXISOMAL MULTIFUNCTIONAL ENZYME TYPE 2"/>
    <property type="match status" value="1"/>
</dbReference>
<protein>
    <submittedName>
        <fullName evidence="3">3-alpha,7-alpha, 12-alpha-trihydroxy-5-beta-cholest-24-enoyl-CoAhydratase</fullName>
    </submittedName>
</protein>
<evidence type="ECO:0000259" key="2">
    <source>
        <dbReference type="Pfam" id="PF22622"/>
    </source>
</evidence>
<dbReference type="SUPFAM" id="SSF54637">
    <property type="entry name" value="Thioesterase/thiol ester dehydrase-isomerase"/>
    <property type="match status" value="2"/>
</dbReference>
<gene>
    <name evidence="3" type="ORF">NSU_3522</name>
</gene>
<feature type="domain" description="Peroxisomal multifunctional enzyme type 2-like N-terminal" evidence="2">
    <location>
        <begin position="17"/>
        <end position="144"/>
    </location>
</feature>
<organism evidence="3 4">
    <name type="scientific">Novosphingobium pentaromativorans US6-1</name>
    <dbReference type="NCBI Taxonomy" id="1088721"/>
    <lineage>
        <taxon>Bacteria</taxon>
        <taxon>Pseudomonadati</taxon>
        <taxon>Pseudomonadota</taxon>
        <taxon>Alphaproteobacteria</taxon>
        <taxon>Sphingomonadales</taxon>
        <taxon>Sphingomonadaceae</taxon>
        <taxon>Novosphingobium</taxon>
    </lineage>
</organism>
<dbReference type="Pfam" id="PF22622">
    <property type="entry name" value="MFE-2_hydrat-2_N"/>
    <property type="match status" value="1"/>
</dbReference>
<feature type="domain" description="MaoC-like" evidence="1">
    <location>
        <begin position="161"/>
        <end position="272"/>
    </location>
</feature>
<dbReference type="eggNOG" id="COG2030">
    <property type="taxonomic scope" value="Bacteria"/>
</dbReference>
<proteinExistence type="predicted"/>
<sequence>MDLHRIRNWRFEPVIQNYEERDTILYALGIGYGADPLDELDLPFVFEHKLQAAPSMAVVLGYPGSWMREPEAGIDWVRMLHGEQAITLHRPLAPRGTVRAEHRILGVEDKGAEKGALMVIERQLFDDESDAPLATLWQNMFLRGDGGCGSFGEVPKFSTELPDGPPVDEVTVPTAANQALIYRLSGDLNPVHVDPAVARQAGFPRPILHGLASFGIAARAIIRAYAQGDPTKLKSLSVRLSRPAFPGDTIRFELYPDERKIRFRAIAVERNETILNGCEAVLTD</sequence>
<name>G6EGQ1_9SPHN</name>
<dbReference type="InterPro" id="IPR054357">
    <property type="entry name" value="MFE-2_N"/>
</dbReference>
<dbReference type="Pfam" id="PF01575">
    <property type="entry name" value="MaoC_dehydratas"/>
    <property type="match status" value="1"/>
</dbReference>
<evidence type="ECO:0000313" key="4">
    <source>
        <dbReference type="Proteomes" id="UP000004030"/>
    </source>
</evidence>
<evidence type="ECO:0000313" key="3">
    <source>
        <dbReference type="EMBL" id="EHJ59494.1"/>
    </source>
</evidence>
<dbReference type="GO" id="GO:0004300">
    <property type="term" value="F:enoyl-CoA hydratase activity"/>
    <property type="evidence" value="ECO:0007669"/>
    <property type="project" value="TreeGrafter"/>
</dbReference>
<dbReference type="GO" id="GO:0044594">
    <property type="term" value="F:17-beta-hydroxysteroid dehydrogenase (NAD+) activity"/>
    <property type="evidence" value="ECO:0007669"/>
    <property type="project" value="TreeGrafter"/>
</dbReference>
<dbReference type="PATRIC" id="fig|1088721.3.peg.3476"/>
<dbReference type="InterPro" id="IPR029069">
    <property type="entry name" value="HotDog_dom_sf"/>
</dbReference>
<dbReference type="GO" id="GO:0006635">
    <property type="term" value="P:fatty acid beta-oxidation"/>
    <property type="evidence" value="ECO:0007669"/>
    <property type="project" value="TreeGrafter"/>
</dbReference>